<evidence type="ECO:0000256" key="1">
    <source>
        <dbReference type="SAM" id="Coils"/>
    </source>
</evidence>
<protein>
    <submittedName>
        <fullName evidence="2">Uncharacterized protein</fullName>
    </submittedName>
</protein>
<dbReference type="Proteomes" id="UP000039865">
    <property type="component" value="Unassembled WGS sequence"/>
</dbReference>
<feature type="coiled-coil region" evidence="1">
    <location>
        <begin position="447"/>
        <end position="549"/>
    </location>
</feature>
<dbReference type="FunCoup" id="A0A078AXK9">
    <property type="interactions" value="29"/>
</dbReference>
<evidence type="ECO:0000313" key="2">
    <source>
        <dbReference type="EMBL" id="CDW87200.1"/>
    </source>
</evidence>
<keyword evidence="3" id="KW-1185">Reference proteome</keyword>
<gene>
    <name evidence="2" type="primary">Contig8418.g8974</name>
    <name evidence="2" type="ORF">STYLEM_16303</name>
</gene>
<sequence length="605" mass="72528">MSQGTIYIKNFKQFEKLEMDLDSPTLRQAMINLGIPKEDLQKKTRENFAESGADDKVVDLRYKHYQNKMIQIINQLYQERKKVKEQQEPQINQRLINIASMSLASPLKGNRHSQILSATNQDSRSRSNNLALTEAYTDRGSVKRRGGIQQITGGLLSLQSAHGQLSMPYLKTERSTLMHSNISNNRRGSMLPKADFFNQLTTESAKVERMKERQEEITLKKLEKEATIRKRNEDLQKKWEKLEKFEVEYKREILAKSIVMSQKREQKIKEMKQMEREKERQLQKEQEKLMSHLHEKAINFTLLELERQREIRKREEEMDKKRQETQRRREMLQKEENDKLEGEELQRIALEEKIQKAHEKNEYFDKHVTQFKVEKEKQEQEKYGQLGMNLIKMDQRLKSFQDKLDMDKKQTQKKTTDQISKFKDNQKQEEEVEYYEFILNQDIRIKQQQIIKKMKIAERNLEQTKKEKDEEIRLKQELRRLKQEDLKQASDRLKRQENNKKLKIIEKEKEHEHQLQQMKIQKDLLLMAKQEQEKQLRDEKRAMDEAIIVIMNLNSKSAKEKYLKDNFDQNFIDKLKAKVPLILESEFRGKKRGKSSDINGNDQQE</sequence>
<reference evidence="2 3" key="1">
    <citation type="submission" date="2014-06" db="EMBL/GenBank/DDBJ databases">
        <authorList>
            <person name="Swart Estienne"/>
        </authorList>
    </citation>
    <scope>NUCLEOTIDE SEQUENCE [LARGE SCALE GENOMIC DNA]</scope>
    <source>
        <strain evidence="2 3">130c</strain>
    </source>
</reference>
<organism evidence="2 3">
    <name type="scientific">Stylonychia lemnae</name>
    <name type="common">Ciliate</name>
    <dbReference type="NCBI Taxonomy" id="5949"/>
    <lineage>
        <taxon>Eukaryota</taxon>
        <taxon>Sar</taxon>
        <taxon>Alveolata</taxon>
        <taxon>Ciliophora</taxon>
        <taxon>Intramacronucleata</taxon>
        <taxon>Spirotrichea</taxon>
        <taxon>Stichotrichia</taxon>
        <taxon>Sporadotrichida</taxon>
        <taxon>Oxytrichidae</taxon>
        <taxon>Stylonychinae</taxon>
        <taxon>Stylonychia</taxon>
    </lineage>
</organism>
<keyword evidence="1" id="KW-0175">Coiled coil</keyword>
<accession>A0A078AXK9</accession>
<evidence type="ECO:0000313" key="3">
    <source>
        <dbReference type="Proteomes" id="UP000039865"/>
    </source>
</evidence>
<dbReference type="InParanoid" id="A0A078AXK9"/>
<dbReference type="OMA" id="MQDESRE"/>
<dbReference type="AlphaFoldDB" id="A0A078AXK9"/>
<name>A0A078AXK9_STYLE</name>
<proteinExistence type="predicted"/>
<dbReference type="EMBL" id="CCKQ01015389">
    <property type="protein sequence ID" value="CDW87200.1"/>
    <property type="molecule type" value="Genomic_DNA"/>
</dbReference>
<feature type="coiled-coil region" evidence="1">
    <location>
        <begin position="260"/>
        <end position="360"/>
    </location>
</feature>